<dbReference type="EMBL" id="CP019312">
    <property type="protein sequence ID" value="APX13031.1"/>
    <property type="molecule type" value="Genomic_DNA"/>
</dbReference>
<dbReference type="KEGG" id="tom:BWR18_16095"/>
<dbReference type="PANTHER" id="PTHR47506">
    <property type="entry name" value="TRANSCRIPTIONAL REGULATORY PROTEIN"/>
    <property type="match status" value="1"/>
</dbReference>
<keyword evidence="7" id="KW-1185">Reference proteome</keyword>
<keyword evidence="1" id="KW-0805">Transcription regulation</keyword>
<evidence type="ECO:0000313" key="7">
    <source>
        <dbReference type="Proteomes" id="UP000186336"/>
    </source>
</evidence>
<dbReference type="RefSeq" id="WP_076629463.1">
    <property type="nucleotide sequence ID" value="NZ_CP019312.1"/>
</dbReference>
<sequence>MARPRSFDIDDALEKAMHVFWEHGYEGASLPDLLDGMGLTRGSLYKAFTDKKTLFLQVLQRYERQAVQAGVAMLADPSIPNGAERIMAMFQGSYQNVVNGDARGCLLCTAAAGPSSYDDDVAKAVSEGLGALRDGIYTALGASPKHAVLNPAERGALADMIIAQYVGLRTMARARIDHDTLHNIVRSVGVMLA</sequence>
<dbReference type="PANTHER" id="PTHR47506:SF1">
    <property type="entry name" value="HTH-TYPE TRANSCRIPTIONAL REGULATOR YJDC"/>
    <property type="match status" value="1"/>
</dbReference>
<evidence type="ECO:0000256" key="3">
    <source>
        <dbReference type="ARBA" id="ARBA00023163"/>
    </source>
</evidence>
<evidence type="ECO:0000313" key="6">
    <source>
        <dbReference type="EMBL" id="APX13031.1"/>
    </source>
</evidence>
<dbReference type="STRING" id="299262.BWR18_16095"/>
<dbReference type="Pfam" id="PF00440">
    <property type="entry name" value="TetR_N"/>
    <property type="match status" value="1"/>
</dbReference>
<evidence type="ECO:0000256" key="4">
    <source>
        <dbReference type="PROSITE-ProRule" id="PRU00335"/>
    </source>
</evidence>
<reference evidence="6 7" key="1">
    <citation type="submission" date="2017-01" db="EMBL/GenBank/DDBJ databases">
        <title>Complete genome of Tateyamaria omphalii DOK1-4 isolated from seawater in Dokdo.</title>
        <authorList>
            <person name="Kim J.H."/>
            <person name="Chi W.-J."/>
        </authorList>
    </citation>
    <scope>NUCLEOTIDE SEQUENCE [LARGE SCALE GENOMIC DNA]</scope>
    <source>
        <strain evidence="6 7">DOK1-4</strain>
    </source>
</reference>
<dbReference type="InterPro" id="IPR036271">
    <property type="entry name" value="Tet_transcr_reg_TetR-rel_C_sf"/>
</dbReference>
<feature type="domain" description="HTH tetR-type" evidence="5">
    <location>
        <begin position="6"/>
        <end position="66"/>
    </location>
</feature>
<evidence type="ECO:0000256" key="1">
    <source>
        <dbReference type="ARBA" id="ARBA00023015"/>
    </source>
</evidence>
<organism evidence="6 7">
    <name type="scientific">Tateyamaria omphalii</name>
    <dbReference type="NCBI Taxonomy" id="299262"/>
    <lineage>
        <taxon>Bacteria</taxon>
        <taxon>Pseudomonadati</taxon>
        <taxon>Pseudomonadota</taxon>
        <taxon>Alphaproteobacteria</taxon>
        <taxon>Rhodobacterales</taxon>
        <taxon>Roseobacteraceae</taxon>
        <taxon>Tateyamaria</taxon>
    </lineage>
</organism>
<proteinExistence type="predicted"/>
<accession>A0A1P8MYB2</accession>
<keyword evidence="3" id="KW-0804">Transcription</keyword>
<dbReference type="PROSITE" id="PS50977">
    <property type="entry name" value="HTH_TETR_2"/>
    <property type="match status" value="1"/>
</dbReference>
<dbReference type="PROSITE" id="PS01081">
    <property type="entry name" value="HTH_TETR_1"/>
    <property type="match status" value="1"/>
</dbReference>
<dbReference type="SUPFAM" id="SSF46689">
    <property type="entry name" value="Homeodomain-like"/>
    <property type="match status" value="1"/>
</dbReference>
<evidence type="ECO:0000256" key="2">
    <source>
        <dbReference type="ARBA" id="ARBA00023125"/>
    </source>
</evidence>
<dbReference type="SUPFAM" id="SSF48498">
    <property type="entry name" value="Tetracyclin repressor-like, C-terminal domain"/>
    <property type="match status" value="1"/>
</dbReference>
<dbReference type="InterPro" id="IPR001647">
    <property type="entry name" value="HTH_TetR"/>
</dbReference>
<keyword evidence="2 4" id="KW-0238">DNA-binding</keyword>
<name>A0A1P8MYB2_9RHOB</name>
<feature type="DNA-binding region" description="H-T-H motif" evidence="4">
    <location>
        <begin position="29"/>
        <end position="48"/>
    </location>
</feature>
<dbReference type="InterPro" id="IPR009057">
    <property type="entry name" value="Homeodomain-like_sf"/>
</dbReference>
<dbReference type="Gene3D" id="1.10.10.60">
    <property type="entry name" value="Homeodomain-like"/>
    <property type="match status" value="1"/>
</dbReference>
<dbReference type="AlphaFoldDB" id="A0A1P8MYB2"/>
<dbReference type="GO" id="GO:0003677">
    <property type="term" value="F:DNA binding"/>
    <property type="evidence" value="ECO:0007669"/>
    <property type="project" value="UniProtKB-UniRule"/>
</dbReference>
<dbReference type="Gene3D" id="1.10.357.10">
    <property type="entry name" value="Tetracycline Repressor, domain 2"/>
    <property type="match status" value="1"/>
</dbReference>
<dbReference type="InterPro" id="IPR023772">
    <property type="entry name" value="DNA-bd_HTH_TetR-type_CS"/>
</dbReference>
<dbReference type="Proteomes" id="UP000186336">
    <property type="component" value="Chromosome"/>
</dbReference>
<evidence type="ECO:0000259" key="5">
    <source>
        <dbReference type="PROSITE" id="PS50977"/>
    </source>
</evidence>
<gene>
    <name evidence="6" type="ORF">BWR18_16095</name>
</gene>
<protein>
    <recommendedName>
        <fullName evidence="5">HTH tetR-type domain-containing protein</fullName>
    </recommendedName>
</protein>